<accession>B3QUC2</accession>
<dbReference type="Pfam" id="PF00462">
    <property type="entry name" value="Glutaredoxin"/>
    <property type="match status" value="1"/>
</dbReference>
<dbReference type="InterPro" id="IPR051548">
    <property type="entry name" value="Grx-like_ET"/>
</dbReference>
<dbReference type="InterPro" id="IPR036249">
    <property type="entry name" value="Thioredoxin-like_sf"/>
</dbReference>
<dbReference type="Proteomes" id="UP000001208">
    <property type="component" value="Chromosome"/>
</dbReference>
<feature type="domain" description="Glutaredoxin" evidence="1">
    <location>
        <begin position="5"/>
        <end position="61"/>
    </location>
</feature>
<keyword evidence="3" id="KW-1185">Reference proteome</keyword>
<reference evidence="2 3" key="1">
    <citation type="submission" date="2008-06" db="EMBL/GenBank/DDBJ databases">
        <title>Complete sequence of Chloroherpeton thalassium ATCC 35110.</title>
        <authorList>
            <consortium name="US DOE Joint Genome Institute"/>
            <person name="Lucas S."/>
            <person name="Copeland A."/>
            <person name="Lapidus A."/>
            <person name="Glavina del Rio T."/>
            <person name="Dalin E."/>
            <person name="Tice H."/>
            <person name="Bruce D."/>
            <person name="Goodwin L."/>
            <person name="Pitluck S."/>
            <person name="Schmutz J."/>
            <person name="Larimer F."/>
            <person name="Land M."/>
            <person name="Hauser L."/>
            <person name="Kyrpides N."/>
            <person name="Mikhailova N."/>
            <person name="Liu Z."/>
            <person name="Li T."/>
            <person name="Zhao F."/>
            <person name="Overmann J."/>
            <person name="Bryant D.A."/>
            <person name="Richardson P."/>
        </authorList>
    </citation>
    <scope>NUCLEOTIDE SEQUENCE [LARGE SCALE GENOMIC DNA]</scope>
    <source>
        <strain evidence="3">ATCC 35110 / GB-78</strain>
    </source>
</reference>
<dbReference type="GO" id="GO:0045454">
    <property type="term" value="P:cell redox homeostasis"/>
    <property type="evidence" value="ECO:0007669"/>
    <property type="project" value="TreeGrafter"/>
</dbReference>
<dbReference type="OrthoDB" id="9795531at2"/>
<evidence type="ECO:0000313" key="2">
    <source>
        <dbReference type="EMBL" id="ACF14371.1"/>
    </source>
</evidence>
<dbReference type="RefSeq" id="WP_012500455.1">
    <property type="nucleotide sequence ID" value="NC_011026.1"/>
</dbReference>
<name>B3QUC2_CHLT3</name>
<dbReference type="EMBL" id="CP001100">
    <property type="protein sequence ID" value="ACF14371.1"/>
    <property type="molecule type" value="Genomic_DNA"/>
</dbReference>
<dbReference type="PANTHER" id="PTHR34386">
    <property type="entry name" value="GLUTAREDOXIN"/>
    <property type="match status" value="1"/>
</dbReference>
<organism evidence="2 3">
    <name type="scientific">Chloroherpeton thalassium (strain ATCC 35110 / GB-78)</name>
    <dbReference type="NCBI Taxonomy" id="517418"/>
    <lineage>
        <taxon>Bacteria</taxon>
        <taxon>Pseudomonadati</taxon>
        <taxon>Chlorobiota</taxon>
        <taxon>Chlorobiia</taxon>
        <taxon>Chlorobiales</taxon>
        <taxon>Chloroherpetonaceae</taxon>
        <taxon>Chloroherpeton</taxon>
    </lineage>
</organism>
<dbReference type="PROSITE" id="PS51354">
    <property type="entry name" value="GLUTAREDOXIN_2"/>
    <property type="match status" value="1"/>
</dbReference>
<dbReference type="Gene3D" id="3.40.30.10">
    <property type="entry name" value="Glutaredoxin"/>
    <property type="match status" value="1"/>
</dbReference>
<evidence type="ECO:0000313" key="3">
    <source>
        <dbReference type="Proteomes" id="UP000001208"/>
    </source>
</evidence>
<dbReference type="KEGG" id="cts:Ctha_1917"/>
<dbReference type="GO" id="GO:0009055">
    <property type="term" value="F:electron transfer activity"/>
    <property type="evidence" value="ECO:0007669"/>
    <property type="project" value="TreeGrafter"/>
</dbReference>
<dbReference type="STRING" id="517418.Ctha_1917"/>
<dbReference type="eggNOG" id="COG0695">
    <property type="taxonomic scope" value="Bacteria"/>
</dbReference>
<dbReference type="InterPro" id="IPR002109">
    <property type="entry name" value="Glutaredoxin"/>
</dbReference>
<dbReference type="CDD" id="cd02976">
    <property type="entry name" value="NrdH"/>
    <property type="match status" value="1"/>
</dbReference>
<dbReference type="AlphaFoldDB" id="B3QUC2"/>
<protein>
    <submittedName>
        <fullName evidence="2">Glutaredoxin</fullName>
    </submittedName>
</protein>
<evidence type="ECO:0000259" key="1">
    <source>
        <dbReference type="Pfam" id="PF00462"/>
    </source>
</evidence>
<gene>
    <name evidence="2" type="ordered locus">Ctha_1917</name>
</gene>
<dbReference type="HOGENOM" id="CLU_026126_11_1_10"/>
<dbReference type="SUPFAM" id="SSF52833">
    <property type="entry name" value="Thioredoxin-like"/>
    <property type="match status" value="1"/>
</dbReference>
<dbReference type="PANTHER" id="PTHR34386:SF1">
    <property type="entry name" value="GLUTAREDOXIN-LIKE PROTEIN NRDH"/>
    <property type="match status" value="1"/>
</dbReference>
<sequence length="83" mass="9433">MEKAIVMYSTSWCPDCIRAEWVLKDKNCIYQKIDIELDEQAAQLVMKYANGKRVVPTLVITDGNGHEQILVNPKPQELISAIN</sequence>
<proteinExistence type="predicted"/>